<feature type="transmembrane region" description="Helical" evidence="7">
    <location>
        <begin position="91"/>
        <end position="113"/>
    </location>
</feature>
<feature type="transmembrane region" description="Helical" evidence="7">
    <location>
        <begin position="119"/>
        <end position="142"/>
    </location>
</feature>
<dbReference type="EMBL" id="JBHRTR010000054">
    <property type="protein sequence ID" value="MFC3231334.1"/>
    <property type="molecule type" value="Genomic_DNA"/>
</dbReference>
<feature type="transmembrane region" description="Helical" evidence="7">
    <location>
        <begin position="185"/>
        <end position="205"/>
    </location>
</feature>
<sequence length="307" mass="32067">MEQLVFILVFLAIGVLLRLSGRLPEASPKVLGGWVINVALPATALKSVHAVVVAGDWLLAAATPWLGAALALAVLLPAGRAFRWSRQRTGGLLLVAGWGNTSFVGIPMILAFAGTDWVALGLMIDLFGSYLALSILGIGIAAVASEGRLPLRAVALRIVTFPPFVALLMALATNHLARPAWLEEGIGLLAATMTPIALAAVGFALRLDRVAGRLLPLCAALGFRLLLAPAALLALYLVLEGGGLMTADPPVRNVAVLEMAMPPMLGAAILAMEHDLEPDLVALVIGIGIPLSLATATLWWQVLLFLS</sequence>
<feature type="transmembrane region" description="Helical" evidence="7">
    <location>
        <begin position="154"/>
        <end position="173"/>
    </location>
</feature>
<organism evidence="8 9">
    <name type="scientific">Marinibaculum pumilum</name>
    <dbReference type="NCBI Taxonomy" id="1766165"/>
    <lineage>
        <taxon>Bacteria</taxon>
        <taxon>Pseudomonadati</taxon>
        <taxon>Pseudomonadota</taxon>
        <taxon>Alphaproteobacteria</taxon>
        <taxon>Rhodospirillales</taxon>
        <taxon>Rhodospirillaceae</taxon>
        <taxon>Marinibaculum</taxon>
    </lineage>
</organism>
<dbReference type="InterPro" id="IPR004776">
    <property type="entry name" value="Mem_transp_PIN-like"/>
</dbReference>
<feature type="transmembrane region" description="Helical" evidence="7">
    <location>
        <begin position="251"/>
        <end position="271"/>
    </location>
</feature>
<keyword evidence="9" id="KW-1185">Reference proteome</keyword>
<comment type="caution">
    <text evidence="8">The sequence shown here is derived from an EMBL/GenBank/DDBJ whole genome shotgun (WGS) entry which is preliminary data.</text>
</comment>
<dbReference type="PANTHER" id="PTHR36838">
    <property type="entry name" value="AUXIN EFFLUX CARRIER FAMILY PROTEIN"/>
    <property type="match status" value="1"/>
</dbReference>
<name>A0ABV7L9Y3_9PROT</name>
<evidence type="ECO:0000313" key="8">
    <source>
        <dbReference type="EMBL" id="MFC3231334.1"/>
    </source>
</evidence>
<evidence type="ECO:0000256" key="3">
    <source>
        <dbReference type="ARBA" id="ARBA00022475"/>
    </source>
</evidence>
<feature type="transmembrane region" description="Helical" evidence="7">
    <location>
        <begin position="280"/>
        <end position="302"/>
    </location>
</feature>
<keyword evidence="3" id="KW-1003">Cell membrane</keyword>
<keyword evidence="4 7" id="KW-0812">Transmembrane</keyword>
<evidence type="ECO:0000256" key="6">
    <source>
        <dbReference type="ARBA" id="ARBA00023136"/>
    </source>
</evidence>
<dbReference type="RefSeq" id="WP_379906805.1">
    <property type="nucleotide sequence ID" value="NZ_JBHRTR010000054.1"/>
</dbReference>
<dbReference type="Pfam" id="PF03547">
    <property type="entry name" value="Mem_trans"/>
    <property type="match status" value="1"/>
</dbReference>
<keyword evidence="5 7" id="KW-1133">Transmembrane helix</keyword>
<protein>
    <submittedName>
        <fullName evidence="8">AEC family transporter</fullName>
    </submittedName>
</protein>
<evidence type="ECO:0000256" key="1">
    <source>
        <dbReference type="ARBA" id="ARBA00004141"/>
    </source>
</evidence>
<reference evidence="9" key="1">
    <citation type="journal article" date="2019" name="Int. J. Syst. Evol. Microbiol.">
        <title>The Global Catalogue of Microorganisms (GCM) 10K type strain sequencing project: providing services to taxonomists for standard genome sequencing and annotation.</title>
        <authorList>
            <consortium name="The Broad Institute Genomics Platform"/>
            <consortium name="The Broad Institute Genome Sequencing Center for Infectious Disease"/>
            <person name="Wu L."/>
            <person name="Ma J."/>
        </authorList>
    </citation>
    <scope>NUCLEOTIDE SEQUENCE [LARGE SCALE GENOMIC DNA]</scope>
    <source>
        <strain evidence="9">KCTC 42964</strain>
    </source>
</reference>
<dbReference type="PANTHER" id="PTHR36838:SF1">
    <property type="entry name" value="SLR1864 PROTEIN"/>
    <property type="match status" value="1"/>
</dbReference>
<evidence type="ECO:0000256" key="5">
    <source>
        <dbReference type="ARBA" id="ARBA00022989"/>
    </source>
</evidence>
<gene>
    <name evidence="8" type="ORF">ACFOGJ_29065</name>
</gene>
<evidence type="ECO:0000256" key="7">
    <source>
        <dbReference type="SAM" id="Phobius"/>
    </source>
</evidence>
<proteinExistence type="predicted"/>
<evidence type="ECO:0000313" key="9">
    <source>
        <dbReference type="Proteomes" id="UP001595528"/>
    </source>
</evidence>
<evidence type="ECO:0000256" key="2">
    <source>
        <dbReference type="ARBA" id="ARBA00022448"/>
    </source>
</evidence>
<feature type="transmembrane region" description="Helical" evidence="7">
    <location>
        <begin position="217"/>
        <end position="239"/>
    </location>
</feature>
<keyword evidence="6 7" id="KW-0472">Membrane</keyword>
<comment type="subcellular location">
    <subcellularLocation>
        <location evidence="1">Membrane</location>
        <topology evidence="1">Multi-pass membrane protein</topology>
    </subcellularLocation>
</comment>
<evidence type="ECO:0000256" key="4">
    <source>
        <dbReference type="ARBA" id="ARBA00022692"/>
    </source>
</evidence>
<keyword evidence="2" id="KW-0813">Transport</keyword>
<accession>A0ABV7L9Y3</accession>
<dbReference type="Proteomes" id="UP001595528">
    <property type="component" value="Unassembled WGS sequence"/>
</dbReference>
<feature type="transmembrane region" description="Helical" evidence="7">
    <location>
        <begin position="57"/>
        <end position="79"/>
    </location>
</feature>